<proteinExistence type="predicted"/>
<accession>A0A8J2UBW3</accession>
<evidence type="ECO:0000313" key="3">
    <source>
        <dbReference type="Proteomes" id="UP000607559"/>
    </source>
</evidence>
<feature type="domain" description="DUF6965" evidence="1">
    <location>
        <begin position="6"/>
        <end position="48"/>
    </location>
</feature>
<dbReference type="Proteomes" id="UP000607559">
    <property type="component" value="Unassembled WGS sequence"/>
</dbReference>
<name>A0A8J2UBW3_9BACT</name>
<dbReference type="RefSeq" id="WP_188930198.1">
    <property type="nucleotide sequence ID" value="NZ_BMJC01000001.1"/>
</dbReference>
<sequence>METHPTLEEVRHFLSTIQLPEGPFELDRGTRIVGVKKFVDLEFGVIDAGSVRQLQIGYISSTIY</sequence>
<dbReference type="InterPro" id="IPR054238">
    <property type="entry name" value="DUF6965"/>
</dbReference>
<gene>
    <name evidence="2" type="ORF">GCM10011511_15610</name>
</gene>
<reference evidence="2" key="1">
    <citation type="journal article" date="2014" name="Int. J. Syst. Evol. Microbiol.">
        <title>Complete genome sequence of Corynebacterium casei LMG S-19264T (=DSM 44701T), isolated from a smear-ripened cheese.</title>
        <authorList>
            <consortium name="US DOE Joint Genome Institute (JGI-PGF)"/>
            <person name="Walter F."/>
            <person name="Albersmeier A."/>
            <person name="Kalinowski J."/>
            <person name="Ruckert C."/>
        </authorList>
    </citation>
    <scope>NUCLEOTIDE SEQUENCE</scope>
    <source>
        <strain evidence="2">CGMCC 1.15448</strain>
    </source>
</reference>
<dbReference type="AlphaFoldDB" id="A0A8J2UBW3"/>
<evidence type="ECO:0000259" key="1">
    <source>
        <dbReference type="Pfam" id="PF22292"/>
    </source>
</evidence>
<dbReference type="EMBL" id="BMJC01000001">
    <property type="protein sequence ID" value="GGA93082.1"/>
    <property type="molecule type" value="Genomic_DNA"/>
</dbReference>
<evidence type="ECO:0000313" key="2">
    <source>
        <dbReference type="EMBL" id="GGA93082.1"/>
    </source>
</evidence>
<dbReference type="Pfam" id="PF22292">
    <property type="entry name" value="DUF6965"/>
    <property type="match status" value="1"/>
</dbReference>
<protein>
    <recommendedName>
        <fullName evidence="1">DUF6965 domain-containing protein</fullName>
    </recommendedName>
</protein>
<keyword evidence="3" id="KW-1185">Reference proteome</keyword>
<reference evidence="2" key="2">
    <citation type="submission" date="2020-09" db="EMBL/GenBank/DDBJ databases">
        <authorList>
            <person name="Sun Q."/>
            <person name="Zhou Y."/>
        </authorList>
    </citation>
    <scope>NUCLEOTIDE SEQUENCE</scope>
    <source>
        <strain evidence="2">CGMCC 1.15448</strain>
    </source>
</reference>
<comment type="caution">
    <text evidence="2">The sequence shown here is derived from an EMBL/GenBank/DDBJ whole genome shotgun (WGS) entry which is preliminary data.</text>
</comment>
<organism evidence="2 3">
    <name type="scientific">Puia dinghuensis</name>
    <dbReference type="NCBI Taxonomy" id="1792502"/>
    <lineage>
        <taxon>Bacteria</taxon>
        <taxon>Pseudomonadati</taxon>
        <taxon>Bacteroidota</taxon>
        <taxon>Chitinophagia</taxon>
        <taxon>Chitinophagales</taxon>
        <taxon>Chitinophagaceae</taxon>
        <taxon>Puia</taxon>
    </lineage>
</organism>